<dbReference type="Proteomes" id="UP001431209">
    <property type="component" value="Unassembled WGS sequence"/>
</dbReference>
<dbReference type="AlphaFoldDB" id="A0AAW2Z9S7"/>
<evidence type="ECO:0000313" key="3">
    <source>
        <dbReference type="EMBL" id="KAL0486603.1"/>
    </source>
</evidence>
<feature type="compositionally biased region" description="Polar residues" evidence="2">
    <location>
        <begin position="458"/>
        <end position="474"/>
    </location>
</feature>
<comment type="caution">
    <text evidence="3">The sequence shown here is derived from an EMBL/GenBank/DDBJ whole genome shotgun (WGS) entry which is preliminary data.</text>
</comment>
<name>A0AAW2Z9S7_9EUKA</name>
<feature type="compositionally biased region" description="Low complexity" evidence="2">
    <location>
        <begin position="270"/>
        <end position="281"/>
    </location>
</feature>
<reference evidence="3 4" key="1">
    <citation type="submission" date="2024-03" db="EMBL/GenBank/DDBJ databases">
        <title>The Acrasis kona genome and developmental transcriptomes reveal deep origins of eukaryotic multicellular pathways.</title>
        <authorList>
            <person name="Sheikh S."/>
            <person name="Fu C.-J."/>
            <person name="Brown M.W."/>
            <person name="Baldauf S.L."/>
        </authorList>
    </citation>
    <scope>NUCLEOTIDE SEQUENCE [LARGE SCALE GENOMIC DNA]</scope>
    <source>
        <strain evidence="3 4">ATCC MYA-3509</strain>
    </source>
</reference>
<proteinExistence type="predicted"/>
<gene>
    <name evidence="3" type="ORF">AKO1_001424</name>
</gene>
<sequence>MIRFKNEQEQIKKTCSNQESTINEQKKQLLAKNDRLDQLINELRESSDHNIAVEGHLNQLQKDIENVNKQAREKSTIAQQQIDELSDAHAKDLHHIQMLNQDIDALQRDNKRLQGELKNDHSKRDLEQELNHQVDELKIRIKDLESHNQSLSQKVSNAKDEYGEQIKSLQSKNDELDKSFQSYKRRVENDKEDLKRILNEKDDHLDQFKSTIDRQKNEIEKSKKRIKFLEDDHDSSNQLAQLQLELDRIAADKNQLMNQNEELRNQLKNSSSPSSPSSPSSKLDSPAVTVLKQNIEDKKRELNDLKMGVVRDKEMLLKQSDVFATDLQNMKKSLIQTREEIKVMSDMNEKYAKYQDQMELVKSDLKNQIKKNLETIKMLSSQIEEISMVSDKKGTIDEVASILRIYSDSSRNHNDPLVMFKTTNLRPQSMSYRSSTINLSNPPSDGENEKDSFIGEYIQSQKSQVYSPIQSRNPSEYGDDLNHDDVFEENRKNRMAQDDDDNRSLSSINKRPRRKPNARASIKL</sequence>
<feature type="region of interest" description="Disordered" evidence="2">
    <location>
        <begin position="431"/>
        <end position="524"/>
    </location>
</feature>
<organism evidence="3 4">
    <name type="scientific">Acrasis kona</name>
    <dbReference type="NCBI Taxonomy" id="1008807"/>
    <lineage>
        <taxon>Eukaryota</taxon>
        <taxon>Discoba</taxon>
        <taxon>Heterolobosea</taxon>
        <taxon>Tetramitia</taxon>
        <taxon>Eutetramitia</taxon>
        <taxon>Acrasidae</taxon>
        <taxon>Acrasis</taxon>
    </lineage>
</organism>
<evidence type="ECO:0000256" key="1">
    <source>
        <dbReference type="SAM" id="Coils"/>
    </source>
</evidence>
<dbReference type="Gene3D" id="1.10.287.1490">
    <property type="match status" value="1"/>
</dbReference>
<keyword evidence="1" id="KW-0175">Coiled coil</keyword>
<dbReference type="GO" id="GO:0000785">
    <property type="term" value="C:chromatin"/>
    <property type="evidence" value="ECO:0007669"/>
    <property type="project" value="TreeGrafter"/>
</dbReference>
<dbReference type="GO" id="GO:0000793">
    <property type="term" value="C:condensed chromosome"/>
    <property type="evidence" value="ECO:0007669"/>
    <property type="project" value="TreeGrafter"/>
</dbReference>
<keyword evidence="4" id="KW-1185">Reference proteome</keyword>
<dbReference type="GO" id="GO:0000796">
    <property type="term" value="C:condensin complex"/>
    <property type="evidence" value="ECO:0007669"/>
    <property type="project" value="TreeGrafter"/>
</dbReference>
<feature type="coiled-coil region" evidence="1">
    <location>
        <begin position="344"/>
        <end position="371"/>
    </location>
</feature>
<evidence type="ECO:0000256" key="2">
    <source>
        <dbReference type="SAM" id="MobiDB-lite"/>
    </source>
</evidence>
<feature type="compositionally biased region" description="Basic and acidic residues" evidence="2">
    <location>
        <begin position="480"/>
        <end position="497"/>
    </location>
</feature>
<dbReference type="GO" id="GO:0007076">
    <property type="term" value="P:mitotic chromosome condensation"/>
    <property type="evidence" value="ECO:0007669"/>
    <property type="project" value="TreeGrafter"/>
</dbReference>
<dbReference type="PANTHER" id="PTHR43941:SF1">
    <property type="entry name" value="STRUCTURAL MAINTENANCE OF CHROMOSOMES PROTEIN 2"/>
    <property type="match status" value="1"/>
</dbReference>
<dbReference type="PANTHER" id="PTHR43941">
    <property type="entry name" value="STRUCTURAL MAINTENANCE OF CHROMOSOMES PROTEIN 2"/>
    <property type="match status" value="1"/>
</dbReference>
<feature type="compositionally biased region" description="Polar residues" evidence="2">
    <location>
        <begin position="431"/>
        <end position="443"/>
    </location>
</feature>
<dbReference type="EMBL" id="JAOPGA020001251">
    <property type="protein sequence ID" value="KAL0486603.1"/>
    <property type="molecule type" value="Genomic_DNA"/>
</dbReference>
<dbReference type="GO" id="GO:0003682">
    <property type="term" value="F:chromatin binding"/>
    <property type="evidence" value="ECO:0007669"/>
    <property type="project" value="TreeGrafter"/>
</dbReference>
<accession>A0AAW2Z9S7</accession>
<protein>
    <submittedName>
        <fullName evidence="3">Uncharacterized protein</fullName>
    </submittedName>
</protein>
<evidence type="ECO:0000313" key="4">
    <source>
        <dbReference type="Proteomes" id="UP001431209"/>
    </source>
</evidence>
<feature type="region of interest" description="Disordered" evidence="2">
    <location>
        <begin position="263"/>
        <end position="287"/>
    </location>
</feature>